<keyword evidence="3" id="KW-1185">Reference proteome</keyword>
<proteinExistence type="predicted"/>
<evidence type="ECO:0000313" key="3">
    <source>
        <dbReference type="Proteomes" id="UP000597762"/>
    </source>
</evidence>
<dbReference type="InterPro" id="IPR016024">
    <property type="entry name" value="ARM-type_fold"/>
</dbReference>
<evidence type="ECO:0000256" key="1">
    <source>
        <dbReference type="ARBA" id="ARBA00022737"/>
    </source>
</evidence>
<dbReference type="Proteomes" id="UP000597762">
    <property type="component" value="Unassembled WGS sequence"/>
</dbReference>
<dbReference type="OrthoDB" id="449062at2759"/>
<reference evidence="2" key="1">
    <citation type="submission" date="2021-01" db="EMBL/GenBank/DDBJ databases">
        <authorList>
            <person name="Li R."/>
            <person name="Bekaert M."/>
        </authorList>
    </citation>
    <scope>NUCLEOTIDE SEQUENCE</scope>
    <source>
        <strain evidence="2">Farmed</strain>
    </source>
</reference>
<keyword evidence="1" id="KW-0677">Repeat</keyword>
<evidence type="ECO:0008006" key="4">
    <source>
        <dbReference type="Google" id="ProtNLM"/>
    </source>
</evidence>
<gene>
    <name evidence="2" type="ORF">SPHA_50445</name>
</gene>
<protein>
    <recommendedName>
        <fullName evidence="4">Armadillo repeat-containing protein 6</fullName>
    </recommendedName>
</protein>
<evidence type="ECO:0000313" key="2">
    <source>
        <dbReference type="EMBL" id="CAE1294536.1"/>
    </source>
</evidence>
<dbReference type="PANTHER" id="PTHR22895:SF0">
    <property type="entry name" value="ARMADILLO REPEAT-CONTAINING PROTEIN 6"/>
    <property type="match status" value="1"/>
</dbReference>
<dbReference type="SMART" id="SM00185">
    <property type="entry name" value="ARM"/>
    <property type="match status" value="2"/>
</dbReference>
<dbReference type="EMBL" id="CAHIKZ030002971">
    <property type="protein sequence ID" value="CAE1294536.1"/>
    <property type="molecule type" value="Genomic_DNA"/>
</dbReference>
<name>A0A812D856_ACAPH</name>
<dbReference type="SUPFAM" id="SSF48371">
    <property type="entry name" value="ARM repeat"/>
    <property type="match status" value="1"/>
</dbReference>
<accession>A0A812D856</accession>
<comment type="caution">
    <text evidence="2">The sequence shown here is derived from an EMBL/GenBank/DDBJ whole genome shotgun (WGS) entry which is preliminary data.</text>
</comment>
<organism evidence="2 3">
    <name type="scientific">Acanthosepion pharaonis</name>
    <name type="common">Pharaoh cuttlefish</name>
    <name type="synonym">Sepia pharaonis</name>
    <dbReference type="NCBI Taxonomy" id="158019"/>
    <lineage>
        <taxon>Eukaryota</taxon>
        <taxon>Metazoa</taxon>
        <taxon>Spiralia</taxon>
        <taxon>Lophotrochozoa</taxon>
        <taxon>Mollusca</taxon>
        <taxon>Cephalopoda</taxon>
        <taxon>Coleoidea</taxon>
        <taxon>Decapodiformes</taxon>
        <taxon>Sepiida</taxon>
        <taxon>Sepiina</taxon>
        <taxon>Sepiidae</taxon>
        <taxon>Acanthosepion</taxon>
    </lineage>
</organism>
<dbReference type="InterPro" id="IPR011989">
    <property type="entry name" value="ARM-like"/>
</dbReference>
<dbReference type="GO" id="GO:0002244">
    <property type="term" value="P:hematopoietic progenitor cell differentiation"/>
    <property type="evidence" value="ECO:0007669"/>
    <property type="project" value="TreeGrafter"/>
</dbReference>
<dbReference type="AlphaFoldDB" id="A0A812D856"/>
<dbReference type="PANTHER" id="PTHR22895">
    <property type="entry name" value="ARMADILLO REPEAT-CONTAINING PROTEIN 6"/>
    <property type="match status" value="1"/>
</dbReference>
<dbReference type="Gene3D" id="1.25.10.10">
    <property type="entry name" value="Leucine-rich Repeat Variant"/>
    <property type="match status" value="1"/>
</dbReference>
<sequence length="236" mass="26336">MREFEMNVTEAMEDAVQQLESQRIDITVIVQDEKVYSNKDNGPIVHTVSHENSKLIATEGNGLKLILELCKEYIQDGLILKELFLTLSRLLVRTEYCQQILDLGGIPFLLSAFRENINNAALCQQVMLVLKHLAALRCPSNVEAIMAANGPELLVQTMKLHPDSANVQRQACMAVRNLVARSQKNCSPFLELGTEALANEALKKYGSDEIKGTLRDLGCKVELKEIWKGEKGSIPQ</sequence>
<dbReference type="InterPro" id="IPR000225">
    <property type="entry name" value="Armadillo"/>
</dbReference>